<evidence type="ECO:0000313" key="4">
    <source>
        <dbReference type="Proteomes" id="UP000799092"/>
    </source>
</evidence>
<name>A0A6A8DBE5_9BACI</name>
<dbReference type="OrthoDB" id="2135402at2"/>
<comment type="caution">
    <text evidence="3">The sequence shown here is derived from an EMBL/GenBank/DDBJ whole genome shotgun (WGS) entry which is preliminary data.</text>
</comment>
<feature type="transmembrane region" description="Helical" evidence="1">
    <location>
        <begin position="58"/>
        <end position="76"/>
    </location>
</feature>
<keyword evidence="1" id="KW-0472">Membrane</keyword>
<proteinExistence type="predicted"/>
<keyword evidence="4" id="KW-1185">Reference proteome</keyword>
<protein>
    <recommendedName>
        <fullName evidence="2">YrhK domain-containing protein</fullName>
    </recommendedName>
</protein>
<keyword evidence="1" id="KW-1133">Transmembrane helix</keyword>
<evidence type="ECO:0000313" key="3">
    <source>
        <dbReference type="EMBL" id="MRH41856.1"/>
    </source>
</evidence>
<gene>
    <name evidence="3" type="ORF">GH741_04110</name>
</gene>
<organism evidence="3 4">
    <name type="scientific">Aquibacillus halophilus</name>
    <dbReference type="NCBI Taxonomy" id="930132"/>
    <lineage>
        <taxon>Bacteria</taxon>
        <taxon>Bacillati</taxon>
        <taxon>Bacillota</taxon>
        <taxon>Bacilli</taxon>
        <taxon>Bacillales</taxon>
        <taxon>Bacillaceae</taxon>
        <taxon>Aquibacillus</taxon>
    </lineage>
</organism>
<feature type="domain" description="YrhK" evidence="2">
    <location>
        <begin position="28"/>
        <end position="82"/>
    </location>
</feature>
<keyword evidence="1" id="KW-0812">Transmembrane</keyword>
<evidence type="ECO:0000259" key="2">
    <source>
        <dbReference type="Pfam" id="PF14145"/>
    </source>
</evidence>
<feature type="transmembrane region" description="Helical" evidence="1">
    <location>
        <begin position="30"/>
        <end position="52"/>
    </location>
</feature>
<dbReference type="RefSeq" id="WP_153735472.1">
    <property type="nucleotide sequence ID" value="NZ_WJNG01000002.1"/>
</dbReference>
<dbReference type="AlphaFoldDB" id="A0A6A8DBE5"/>
<dbReference type="EMBL" id="WJNG01000002">
    <property type="protein sequence ID" value="MRH41856.1"/>
    <property type="molecule type" value="Genomic_DNA"/>
</dbReference>
<reference evidence="3" key="1">
    <citation type="submission" date="2019-11" db="EMBL/GenBank/DDBJ databases">
        <authorList>
            <person name="Li J."/>
        </authorList>
    </citation>
    <scope>NUCLEOTIDE SEQUENCE</scope>
    <source>
        <strain evidence="3">B6B</strain>
    </source>
</reference>
<accession>A0A6A8DBE5</accession>
<evidence type="ECO:0000256" key="1">
    <source>
        <dbReference type="SAM" id="Phobius"/>
    </source>
</evidence>
<dbReference type="Proteomes" id="UP000799092">
    <property type="component" value="Unassembled WGS sequence"/>
</dbReference>
<dbReference type="InterPro" id="IPR025424">
    <property type="entry name" value="YrhK_domain"/>
</dbReference>
<dbReference type="Pfam" id="PF14145">
    <property type="entry name" value="YrhK"/>
    <property type="match status" value="1"/>
</dbReference>
<sequence>MVMMISNNDSEYKEIKMGNYDLFFKKPYEILYNINDFLISLWFFLGSVCFLFDNWRNIGIWIFIIASAQLGIRPLIRIIHSIHLKRYVKKYNDNQSTK</sequence>